<dbReference type="AlphaFoldDB" id="A0A426JJ46"/>
<dbReference type="GO" id="GO:0003700">
    <property type="term" value="F:DNA-binding transcription factor activity"/>
    <property type="evidence" value="ECO:0007669"/>
    <property type="project" value="TreeGrafter"/>
</dbReference>
<dbReference type="Pfam" id="PF00440">
    <property type="entry name" value="TetR_N"/>
    <property type="match status" value="1"/>
</dbReference>
<dbReference type="PROSITE" id="PS50977">
    <property type="entry name" value="HTH_TETR_2"/>
    <property type="match status" value="1"/>
</dbReference>
<comment type="caution">
    <text evidence="6">The sequence shown here is derived from an EMBL/GenBank/DDBJ whole genome shotgun (WGS) entry which is preliminary data.</text>
</comment>
<dbReference type="PANTHER" id="PTHR30055">
    <property type="entry name" value="HTH-TYPE TRANSCRIPTIONAL REGULATOR RUTR"/>
    <property type="match status" value="1"/>
</dbReference>
<dbReference type="InterPro" id="IPR050109">
    <property type="entry name" value="HTH-type_TetR-like_transc_reg"/>
</dbReference>
<dbReference type="GO" id="GO:0000976">
    <property type="term" value="F:transcription cis-regulatory region binding"/>
    <property type="evidence" value="ECO:0007669"/>
    <property type="project" value="TreeGrafter"/>
</dbReference>
<organism evidence="6 7">
    <name type="scientific">Saccharopolyspora rhizosphaerae</name>
    <dbReference type="NCBI Taxonomy" id="2492662"/>
    <lineage>
        <taxon>Bacteria</taxon>
        <taxon>Bacillati</taxon>
        <taxon>Actinomycetota</taxon>
        <taxon>Actinomycetes</taxon>
        <taxon>Pseudonocardiales</taxon>
        <taxon>Pseudonocardiaceae</taxon>
        <taxon>Saccharopolyspora</taxon>
    </lineage>
</organism>
<feature type="domain" description="HTH tetR-type" evidence="5">
    <location>
        <begin position="65"/>
        <end position="125"/>
    </location>
</feature>
<dbReference type="Proteomes" id="UP000274515">
    <property type="component" value="Unassembled WGS sequence"/>
</dbReference>
<evidence type="ECO:0000256" key="4">
    <source>
        <dbReference type="PROSITE-ProRule" id="PRU00335"/>
    </source>
</evidence>
<proteinExistence type="predicted"/>
<accession>A0A426JJ46</accession>
<dbReference type="SUPFAM" id="SSF46689">
    <property type="entry name" value="Homeodomain-like"/>
    <property type="match status" value="1"/>
</dbReference>
<evidence type="ECO:0000313" key="6">
    <source>
        <dbReference type="EMBL" id="RRO13141.1"/>
    </source>
</evidence>
<gene>
    <name evidence="6" type="ORF">EIL87_26250</name>
</gene>
<evidence type="ECO:0000256" key="3">
    <source>
        <dbReference type="ARBA" id="ARBA00023163"/>
    </source>
</evidence>
<reference evidence="6 7" key="1">
    <citation type="submission" date="2018-11" db="EMBL/GenBank/DDBJ databases">
        <title>Saccharopolyspora rhizosphaerae sp. nov., an actinomycete isolated from rhizosphere soil in Thailand.</title>
        <authorList>
            <person name="Intra B."/>
            <person name="Euanorasetr J."/>
            <person name="Take A."/>
            <person name="Inahashi Y."/>
            <person name="Mori M."/>
            <person name="Panbangred W."/>
            <person name="Matsumoto A."/>
        </authorList>
    </citation>
    <scope>NUCLEOTIDE SEQUENCE [LARGE SCALE GENOMIC DNA]</scope>
    <source>
        <strain evidence="6 7">H219</strain>
    </source>
</reference>
<evidence type="ECO:0000313" key="7">
    <source>
        <dbReference type="Proteomes" id="UP000274515"/>
    </source>
</evidence>
<dbReference type="EMBL" id="RSAA01000035">
    <property type="protein sequence ID" value="RRO13141.1"/>
    <property type="molecule type" value="Genomic_DNA"/>
</dbReference>
<evidence type="ECO:0000259" key="5">
    <source>
        <dbReference type="PROSITE" id="PS50977"/>
    </source>
</evidence>
<feature type="DNA-binding region" description="H-T-H motif" evidence="4">
    <location>
        <begin position="88"/>
        <end position="107"/>
    </location>
</feature>
<keyword evidence="3" id="KW-0804">Transcription</keyword>
<sequence>MAVKKWPTRYLRPVLATAGCGHGRCDVEPAGPSRPAAKRRSHVGVFLNTCQDAGMARNRRPVPKEQRRDELLAAAAKLLVLDGYEATSMSRLAQHAGVAPNTLYWYFRDKDELLVAVADRYFQALLHEHASLADRPLAEQFLWLIERLRPVKHLVATVHSRVTVSETVRKWHTGFHQSFENLFERQLAAPLAAEHRTAEFAAATFTLEGAITHSLDEATTEQLCEITADRLRRAAEAKLNAT</sequence>
<dbReference type="PANTHER" id="PTHR30055:SF234">
    <property type="entry name" value="HTH-TYPE TRANSCRIPTIONAL REGULATOR BETI"/>
    <property type="match status" value="1"/>
</dbReference>
<dbReference type="InterPro" id="IPR009057">
    <property type="entry name" value="Homeodomain-like_sf"/>
</dbReference>
<dbReference type="InterPro" id="IPR001647">
    <property type="entry name" value="HTH_TetR"/>
</dbReference>
<evidence type="ECO:0000256" key="2">
    <source>
        <dbReference type="ARBA" id="ARBA00023125"/>
    </source>
</evidence>
<keyword evidence="7" id="KW-1185">Reference proteome</keyword>
<protein>
    <submittedName>
        <fullName evidence="6">TetR/AcrR family transcriptional regulator</fullName>
    </submittedName>
</protein>
<evidence type="ECO:0000256" key="1">
    <source>
        <dbReference type="ARBA" id="ARBA00023015"/>
    </source>
</evidence>
<keyword evidence="2 4" id="KW-0238">DNA-binding</keyword>
<dbReference type="Gene3D" id="1.10.357.10">
    <property type="entry name" value="Tetracycline Repressor, domain 2"/>
    <property type="match status" value="1"/>
</dbReference>
<name>A0A426JJ46_9PSEU</name>
<dbReference type="PRINTS" id="PR00455">
    <property type="entry name" value="HTHTETR"/>
</dbReference>
<keyword evidence="1" id="KW-0805">Transcription regulation</keyword>